<dbReference type="RefSeq" id="WP_386774544.1">
    <property type="nucleotide sequence ID" value="NZ_JBHRUG010000027.1"/>
</dbReference>
<evidence type="ECO:0000313" key="2">
    <source>
        <dbReference type="Proteomes" id="UP001595579"/>
    </source>
</evidence>
<dbReference type="Pfam" id="PF10604">
    <property type="entry name" value="Polyketide_cyc2"/>
    <property type="match status" value="1"/>
</dbReference>
<protein>
    <submittedName>
        <fullName evidence="1">SRPBCC family protein</fullName>
    </submittedName>
</protein>
<proteinExistence type="predicted"/>
<name>A0ABV7LQI8_9GAMM</name>
<sequence length="144" mass="16345">MPVVEHEAEIAASPQEVFALIDRVETFADYSDAIDTIVRLDDSRYRWQVRVAGVPLSFDVEITEFTPPERFAWRSVTGVPNRGCYRLTPIEGGTRIHLTLEYSLNDQPMEKAIHQAAKPLLRKLSRDIIDKVEAQLKAQRTGPP</sequence>
<gene>
    <name evidence="1" type="ORF">ACFOEV_12895</name>
</gene>
<dbReference type="Proteomes" id="UP001595579">
    <property type="component" value="Unassembled WGS sequence"/>
</dbReference>
<dbReference type="InterPro" id="IPR047137">
    <property type="entry name" value="ORF3"/>
</dbReference>
<reference evidence="2" key="1">
    <citation type="journal article" date="2019" name="Int. J. Syst. Evol. Microbiol.">
        <title>The Global Catalogue of Microorganisms (GCM) 10K type strain sequencing project: providing services to taxonomists for standard genome sequencing and annotation.</title>
        <authorList>
            <consortium name="The Broad Institute Genomics Platform"/>
            <consortium name="The Broad Institute Genome Sequencing Center for Infectious Disease"/>
            <person name="Wu L."/>
            <person name="Ma J."/>
        </authorList>
    </citation>
    <scope>NUCLEOTIDE SEQUENCE [LARGE SCALE GENOMIC DNA]</scope>
    <source>
        <strain evidence="2">CECT 7698</strain>
    </source>
</reference>
<evidence type="ECO:0000313" key="1">
    <source>
        <dbReference type="EMBL" id="MFC3284501.1"/>
    </source>
</evidence>
<accession>A0ABV7LQI8</accession>
<dbReference type="InterPro" id="IPR019587">
    <property type="entry name" value="Polyketide_cyclase/dehydratase"/>
</dbReference>
<organism evidence="1 2">
    <name type="scientific">Litchfieldella rifensis</name>
    <dbReference type="NCBI Taxonomy" id="762643"/>
    <lineage>
        <taxon>Bacteria</taxon>
        <taxon>Pseudomonadati</taxon>
        <taxon>Pseudomonadota</taxon>
        <taxon>Gammaproteobacteria</taxon>
        <taxon>Oceanospirillales</taxon>
        <taxon>Halomonadaceae</taxon>
        <taxon>Litchfieldella</taxon>
    </lineage>
</organism>
<dbReference type="Gene3D" id="3.30.530.20">
    <property type="match status" value="1"/>
</dbReference>
<dbReference type="PANTHER" id="PTHR33824:SF7">
    <property type="entry name" value="POLYKETIDE CYCLASE_DEHYDRASE AND LIPID TRANSPORT SUPERFAMILY PROTEIN"/>
    <property type="match status" value="1"/>
</dbReference>
<dbReference type="InterPro" id="IPR023393">
    <property type="entry name" value="START-like_dom_sf"/>
</dbReference>
<dbReference type="PANTHER" id="PTHR33824">
    <property type="entry name" value="POLYKETIDE CYCLASE/DEHYDRASE AND LIPID TRANSPORT SUPERFAMILY PROTEIN"/>
    <property type="match status" value="1"/>
</dbReference>
<dbReference type="SUPFAM" id="SSF55961">
    <property type="entry name" value="Bet v1-like"/>
    <property type="match status" value="1"/>
</dbReference>
<dbReference type="EMBL" id="JBHRUG010000027">
    <property type="protein sequence ID" value="MFC3284501.1"/>
    <property type="molecule type" value="Genomic_DNA"/>
</dbReference>
<keyword evidence="2" id="KW-1185">Reference proteome</keyword>
<comment type="caution">
    <text evidence="1">The sequence shown here is derived from an EMBL/GenBank/DDBJ whole genome shotgun (WGS) entry which is preliminary data.</text>
</comment>